<dbReference type="InterPro" id="IPR029058">
    <property type="entry name" value="AB_hydrolase_fold"/>
</dbReference>
<dbReference type="GO" id="GO:0009102">
    <property type="term" value="P:biotin biosynthetic process"/>
    <property type="evidence" value="ECO:0007669"/>
    <property type="project" value="UniProtKB-UniRule"/>
</dbReference>
<dbReference type="KEGG" id="xcv:XCV0400"/>
<dbReference type="AlphaFoldDB" id="Q3BYN2"/>
<evidence type="ECO:0000256" key="2">
    <source>
        <dbReference type="ARBA" id="ARBA00022490"/>
    </source>
</evidence>
<dbReference type="InterPro" id="IPR010076">
    <property type="entry name" value="BioH"/>
</dbReference>
<keyword evidence="3 5" id="KW-0093">Biotin biosynthesis</keyword>
<dbReference type="HOGENOM" id="CLU_020336_50_5_6"/>
<feature type="binding site" evidence="5">
    <location>
        <position position="74"/>
    </location>
    <ligand>
        <name>substrate</name>
    </ligand>
</feature>
<dbReference type="Proteomes" id="UP000007069">
    <property type="component" value="Chromosome"/>
</dbReference>
<proteinExistence type="inferred from homology"/>
<comment type="similarity">
    <text evidence="5">Belongs to the AB hydrolase superfamily. Carboxylesterase BioH family.</text>
</comment>
<gene>
    <name evidence="5 7" type="primary">bioH</name>
    <name evidence="7" type="ordered locus">XCV0400</name>
</gene>
<comment type="pathway">
    <text evidence="5">Cofactor biosynthesis; biotin biosynthesis.</text>
</comment>
<dbReference type="HAMAP" id="MF_01260">
    <property type="entry name" value="Carboxylester"/>
    <property type="match status" value="1"/>
</dbReference>
<comment type="subcellular location">
    <subcellularLocation>
        <location evidence="5">Cytoplasm</location>
    </subcellularLocation>
</comment>
<protein>
    <recommendedName>
        <fullName evidence="5">Pimeloyl-[acyl-carrier protein] methyl ester esterase</fullName>
        <ecNumber evidence="5">3.1.1.85</ecNumber>
    </recommendedName>
    <alternativeName>
        <fullName evidence="5">Biotin synthesis protein BioH</fullName>
    </alternativeName>
    <alternativeName>
        <fullName evidence="5">Carboxylesterase BioH</fullName>
    </alternativeName>
</protein>
<feature type="binding site" evidence="5">
    <location>
        <begin position="195"/>
        <end position="199"/>
    </location>
    <ligand>
        <name>substrate</name>
    </ligand>
</feature>
<dbReference type="Gene3D" id="3.40.50.1820">
    <property type="entry name" value="alpha/beta hydrolase"/>
    <property type="match status" value="1"/>
</dbReference>
<evidence type="ECO:0000313" key="8">
    <source>
        <dbReference type="Proteomes" id="UP000007069"/>
    </source>
</evidence>
<feature type="binding site" evidence="5">
    <location>
        <begin position="134"/>
        <end position="135"/>
    </location>
    <ligand>
        <name>substrate</name>
    </ligand>
</feature>
<feature type="active site" evidence="5">
    <location>
        <position position="259"/>
    </location>
</feature>
<evidence type="ECO:0000259" key="6">
    <source>
        <dbReference type="Pfam" id="PF00561"/>
    </source>
</evidence>
<comment type="function">
    <text evidence="5">The physiological role of BioH is to remove the methyl group introduced by BioC when the pimeloyl moiety is complete. It allows to synthesize pimeloyl-ACP via the fatty acid synthetic pathway through the hydrolysis of the ester bonds of pimeloyl-ACP esters.</text>
</comment>
<dbReference type="UniPathway" id="UPA00078"/>
<dbReference type="SUPFAM" id="SSF53474">
    <property type="entry name" value="alpha/beta-Hydrolases"/>
    <property type="match status" value="1"/>
</dbReference>
<dbReference type="Pfam" id="PF00561">
    <property type="entry name" value="Abhydrolase_1"/>
    <property type="match status" value="1"/>
</dbReference>
<dbReference type="NCBIfam" id="TIGR01738">
    <property type="entry name" value="bioH"/>
    <property type="match status" value="1"/>
</dbReference>
<dbReference type="InterPro" id="IPR050266">
    <property type="entry name" value="AB_hydrolase_sf"/>
</dbReference>
<name>Q3BYN2_XANE5</name>
<evidence type="ECO:0000313" key="7">
    <source>
        <dbReference type="EMBL" id="CAJ22031.1"/>
    </source>
</evidence>
<dbReference type="EC" id="3.1.1.85" evidence="5"/>
<evidence type="ECO:0000256" key="3">
    <source>
        <dbReference type="ARBA" id="ARBA00022756"/>
    </source>
</evidence>
<dbReference type="ESTHER" id="xanax-BIOH">
    <property type="family name" value="BioH"/>
</dbReference>
<evidence type="ECO:0000256" key="1">
    <source>
        <dbReference type="ARBA" id="ARBA00022487"/>
    </source>
</evidence>
<dbReference type="GO" id="GO:0090499">
    <property type="term" value="F:pimelyl-[acyl-carrier protein] methyl ester esterase activity"/>
    <property type="evidence" value="ECO:0007669"/>
    <property type="project" value="UniProtKB-EC"/>
</dbReference>
<dbReference type="InterPro" id="IPR000073">
    <property type="entry name" value="AB_hydrolase_1"/>
</dbReference>
<feature type="active site" description="Nucleophile" evidence="5">
    <location>
        <position position="134"/>
    </location>
</feature>
<accession>Q3BYN2</accession>
<keyword evidence="1 5" id="KW-0719">Serine esterase</keyword>
<sequence length="309" mass="33409">MRARNGHCWLQRSSHCVQPPRIDSQALHPTSDLRASNDQRASHDACRHATIGDNARMHIDVIGHGPALVLLHGWALHGGVFAPLVDRLAPHYQLHLVDLPGHGFSRDDSTPLALPYVVAEIAAATPPAVWLGWSLGGLFALHAAATLRQVRGLAMIAATPRFVRGNDWPSAVQREVFVQFGIELSRDYRGTLERFLALDTLGSAHARSELRSLRETLTARGEPAPEALQQGLALLERTDLRRAVPQLARPSLWIAGQRDRLVPAAGMHATAALSPHAQALTIAGGGHAPFLGHADQVSEALQRFVASVP</sequence>
<dbReference type="STRING" id="456327.BJD11_20870"/>
<comment type="catalytic activity">
    <reaction evidence="5">
        <text>6-carboxyhexanoyl-[ACP] methyl ester + H2O = 6-carboxyhexanoyl-[ACP] + methanol + H(+)</text>
        <dbReference type="Rhea" id="RHEA:42700"/>
        <dbReference type="Rhea" id="RHEA-COMP:9955"/>
        <dbReference type="Rhea" id="RHEA-COMP:10186"/>
        <dbReference type="ChEBI" id="CHEBI:15377"/>
        <dbReference type="ChEBI" id="CHEBI:15378"/>
        <dbReference type="ChEBI" id="CHEBI:17790"/>
        <dbReference type="ChEBI" id="CHEBI:78846"/>
        <dbReference type="ChEBI" id="CHEBI:82735"/>
        <dbReference type="EC" id="3.1.1.85"/>
    </reaction>
</comment>
<evidence type="ECO:0000256" key="5">
    <source>
        <dbReference type="HAMAP-Rule" id="MF_01260"/>
    </source>
</evidence>
<evidence type="ECO:0000256" key="4">
    <source>
        <dbReference type="ARBA" id="ARBA00022801"/>
    </source>
</evidence>
<dbReference type="PANTHER" id="PTHR43798">
    <property type="entry name" value="MONOACYLGLYCEROL LIPASE"/>
    <property type="match status" value="1"/>
</dbReference>
<keyword evidence="2 5" id="KW-0963">Cytoplasm</keyword>
<reference evidence="7 8" key="1">
    <citation type="journal article" date="2005" name="J. Bacteriol.">
        <title>Insights into genome plasticity and pathogenicity of the plant pathogenic Bacterium Xanthomonas campestris pv. vesicatoria revealed by the complete genome sequence.</title>
        <authorList>
            <person name="Thieme F."/>
            <person name="Koebnik R."/>
            <person name="Bekel T."/>
            <person name="Berger C."/>
            <person name="Boch J."/>
            <person name="Buettner D."/>
            <person name="Caldana C."/>
            <person name="Gaigalat L."/>
            <person name="Goesmann A."/>
            <person name="Kay S."/>
            <person name="Kirchner O."/>
            <person name="Lanz C."/>
            <person name="Linke B."/>
            <person name="McHardy A.C."/>
            <person name="Meyer F."/>
            <person name="Mittenhuber G."/>
            <person name="Nies D.H."/>
            <person name="Niesbach-Kloesgen U."/>
            <person name="Patschkowski T."/>
            <person name="Rueckert C."/>
            <person name="Rupp O."/>
            <person name="Schneicker S."/>
            <person name="Schuster S.C."/>
            <person name="Vorhoelter F.J."/>
            <person name="Weber E."/>
            <person name="Puehler A."/>
            <person name="Bonas U."/>
            <person name="Bartels D."/>
            <person name="Kaiser O."/>
        </authorList>
    </citation>
    <scope>NUCLEOTIDE SEQUENCE [LARGE SCALE GENOMIC DNA]</scope>
    <source>
        <strain evidence="7 8">85-10</strain>
    </source>
</reference>
<feature type="active site" evidence="5">
    <location>
        <position position="287"/>
    </location>
</feature>
<organism evidence="8">
    <name type="scientific">Xanthomonas euvesicatoria pv. vesicatoria (strain 85-10)</name>
    <name type="common">Xanthomonas campestris pv. vesicatoria</name>
    <dbReference type="NCBI Taxonomy" id="316273"/>
    <lineage>
        <taxon>Bacteria</taxon>
        <taxon>Pseudomonadati</taxon>
        <taxon>Pseudomonadota</taxon>
        <taxon>Gammaproteobacteria</taxon>
        <taxon>Lysobacterales</taxon>
        <taxon>Lysobacteraceae</taxon>
        <taxon>Xanthomonas</taxon>
    </lineage>
</organism>
<feature type="binding site" evidence="5">
    <location>
        <position position="287"/>
    </location>
    <ligand>
        <name>substrate</name>
    </ligand>
</feature>
<dbReference type="GO" id="GO:0005737">
    <property type="term" value="C:cytoplasm"/>
    <property type="evidence" value="ECO:0007669"/>
    <property type="project" value="UniProtKB-SubCell"/>
</dbReference>
<feature type="domain" description="AB hydrolase-1" evidence="6">
    <location>
        <begin position="66"/>
        <end position="293"/>
    </location>
</feature>
<dbReference type="PANTHER" id="PTHR43798:SF31">
    <property type="entry name" value="AB HYDROLASE SUPERFAMILY PROTEIN YCLE"/>
    <property type="match status" value="1"/>
</dbReference>
<dbReference type="GO" id="GO:0016020">
    <property type="term" value="C:membrane"/>
    <property type="evidence" value="ECO:0007669"/>
    <property type="project" value="TreeGrafter"/>
</dbReference>
<dbReference type="eggNOG" id="COG2267">
    <property type="taxonomic scope" value="Bacteria"/>
</dbReference>
<keyword evidence="4 5" id="KW-0378">Hydrolase</keyword>
<dbReference type="EMBL" id="AM039952">
    <property type="protein sequence ID" value="CAJ22031.1"/>
    <property type="molecule type" value="Genomic_DNA"/>
</dbReference>
<comment type="subunit">
    <text evidence="5">Monomer.</text>
</comment>